<evidence type="ECO:0000256" key="1">
    <source>
        <dbReference type="ARBA" id="ARBA00010688"/>
    </source>
</evidence>
<dbReference type="NCBIfam" id="TIGR03168">
    <property type="entry name" value="1-PFK"/>
    <property type="match status" value="1"/>
</dbReference>
<dbReference type="CDD" id="cd01164">
    <property type="entry name" value="FruK_PfkB_like"/>
    <property type="match status" value="1"/>
</dbReference>
<keyword evidence="3 8" id="KW-0547">Nucleotide-binding</keyword>
<feature type="domain" description="Carbohydrate kinase PfkB" evidence="9">
    <location>
        <begin position="17"/>
        <end position="299"/>
    </location>
</feature>
<dbReference type="PROSITE" id="PS00584">
    <property type="entry name" value="PFKB_KINASES_2"/>
    <property type="match status" value="1"/>
</dbReference>
<evidence type="ECO:0000256" key="4">
    <source>
        <dbReference type="ARBA" id="ARBA00022777"/>
    </source>
</evidence>
<dbReference type="InterPro" id="IPR011611">
    <property type="entry name" value="PfkB_dom"/>
</dbReference>
<evidence type="ECO:0000313" key="10">
    <source>
        <dbReference type="EMBL" id="MBU2787262.1"/>
    </source>
</evidence>
<evidence type="ECO:0000259" key="9">
    <source>
        <dbReference type="Pfam" id="PF00294"/>
    </source>
</evidence>
<proteinExistence type="inferred from homology"/>
<dbReference type="GO" id="GO:0005524">
    <property type="term" value="F:ATP binding"/>
    <property type="evidence" value="ECO:0007669"/>
    <property type="project" value="UniProtKB-UniRule"/>
</dbReference>
<comment type="catalytic activity">
    <reaction evidence="6 8">
        <text>beta-D-fructose 1-phosphate + ATP = beta-D-fructose 1,6-bisphosphate + ADP + H(+)</text>
        <dbReference type="Rhea" id="RHEA:14213"/>
        <dbReference type="ChEBI" id="CHEBI:15378"/>
        <dbReference type="ChEBI" id="CHEBI:30616"/>
        <dbReference type="ChEBI" id="CHEBI:32966"/>
        <dbReference type="ChEBI" id="CHEBI:138881"/>
        <dbReference type="ChEBI" id="CHEBI:456216"/>
        <dbReference type="EC" id="2.7.1.56"/>
    </reaction>
</comment>
<name>A0AAE2YN78_9PROT</name>
<dbReference type="GO" id="GO:0008662">
    <property type="term" value="F:1-phosphofructokinase activity"/>
    <property type="evidence" value="ECO:0007669"/>
    <property type="project" value="UniProtKB-UniRule"/>
</dbReference>
<evidence type="ECO:0000256" key="3">
    <source>
        <dbReference type="ARBA" id="ARBA00022741"/>
    </source>
</evidence>
<dbReference type="RefSeq" id="WP_215870864.1">
    <property type="nucleotide sequence ID" value="NZ_JAAXYO010000039.1"/>
</dbReference>
<dbReference type="NCBIfam" id="TIGR03828">
    <property type="entry name" value="pfkB"/>
    <property type="match status" value="1"/>
</dbReference>
<dbReference type="InterPro" id="IPR022463">
    <property type="entry name" value="1-PFruKinase"/>
</dbReference>
<keyword evidence="4 8" id="KW-0418">Kinase</keyword>
<dbReference type="GO" id="GO:0044281">
    <property type="term" value="P:small molecule metabolic process"/>
    <property type="evidence" value="ECO:0007669"/>
    <property type="project" value="UniProtKB-ARBA"/>
</dbReference>
<dbReference type="InterPro" id="IPR029056">
    <property type="entry name" value="Ribokinase-like"/>
</dbReference>
<keyword evidence="11" id="KW-1185">Reference proteome</keyword>
<evidence type="ECO:0000256" key="6">
    <source>
        <dbReference type="ARBA" id="ARBA00047745"/>
    </source>
</evidence>
<comment type="similarity">
    <text evidence="1 7 8">Belongs to the carbohydrate kinase PfkB family.</text>
</comment>
<reference evidence="10" key="1">
    <citation type="journal article" date="2021" name="ISME J.">
        <title>Genomic evolution of the class Acidithiobacillia: deep-branching Proteobacteria living in extreme acidic conditions.</title>
        <authorList>
            <person name="Moya-Beltran A."/>
            <person name="Beard S."/>
            <person name="Rojas-Villalobos C."/>
            <person name="Issotta F."/>
            <person name="Gallardo Y."/>
            <person name="Ulloa R."/>
            <person name="Giaveno A."/>
            <person name="Degli Esposti M."/>
            <person name="Johnson D.B."/>
            <person name="Quatrini R."/>
        </authorList>
    </citation>
    <scope>NUCLEOTIDE SEQUENCE</scope>
    <source>
        <strain evidence="10">VAN18-1</strain>
    </source>
</reference>
<dbReference type="PANTHER" id="PTHR46566:SF2">
    <property type="entry name" value="ATP-DEPENDENT 6-PHOSPHOFRUCTOKINASE ISOZYME 2"/>
    <property type="match status" value="1"/>
</dbReference>
<dbReference type="Gene3D" id="3.40.1190.20">
    <property type="match status" value="1"/>
</dbReference>
<keyword evidence="5 8" id="KW-0067">ATP-binding</keyword>
<dbReference type="InterPro" id="IPR017583">
    <property type="entry name" value="Tagatose/fructose_Pkinase"/>
</dbReference>
<dbReference type="InterPro" id="IPR002173">
    <property type="entry name" value="Carboh/pur_kinase_PfkB_CS"/>
</dbReference>
<dbReference type="PANTHER" id="PTHR46566">
    <property type="entry name" value="1-PHOSPHOFRUCTOKINASE-RELATED"/>
    <property type="match status" value="1"/>
</dbReference>
<dbReference type="PIRSF" id="PIRSF000535">
    <property type="entry name" value="1PFK/6PFK/LacC"/>
    <property type="match status" value="1"/>
</dbReference>
<evidence type="ECO:0000256" key="5">
    <source>
        <dbReference type="ARBA" id="ARBA00022840"/>
    </source>
</evidence>
<dbReference type="SUPFAM" id="SSF53613">
    <property type="entry name" value="Ribokinase-like"/>
    <property type="match status" value="1"/>
</dbReference>
<accession>A0AAE2YN78</accession>
<dbReference type="AlphaFoldDB" id="A0AAE2YN78"/>
<sequence>MNPESAPCAKIATLTLNPAVDVSYEFAQLLPDQKTHASSTRFDPGGNGINVARALKELFVCAHSCCVVAGHVGRLLQTLLRHSLDDPHCVEVMGETRINATLLQQDPTVQYEVTAQGPLLSPLVLEEVRSKICSLADNGFAVLTGSLPPGVPTDFYAQLIEELRQQGARVVLDAHGEALRRGITAKPFLIKPNGYELRQLSGKSLSTRQELIAAARQVQQQDIDWVCVSLGGEGALLIGSEQNFFANAPSIAVRSTVGAGDSMVAGLVAAFAQGQRPEEALRLAVACGSATAAQPGTGIFTHNDLDPLLRQIEVENLAP</sequence>
<evidence type="ECO:0000256" key="2">
    <source>
        <dbReference type="ARBA" id="ARBA00022679"/>
    </source>
</evidence>
<comment type="caution">
    <text evidence="10">The sequence shown here is derived from an EMBL/GenBank/DDBJ whole genome shotgun (WGS) entry which is preliminary data.</text>
</comment>
<dbReference type="FunFam" id="3.40.1190.20:FF:000001">
    <property type="entry name" value="Phosphofructokinase"/>
    <property type="match status" value="1"/>
</dbReference>
<organism evidence="10 11">
    <name type="scientific">Igneacidithiobacillus copahuensis</name>
    <dbReference type="NCBI Taxonomy" id="2724909"/>
    <lineage>
        <taxon>Bacteria</taxon>
        <taxon>Pseudomonadati</taxon>
        <taxon>Pseudomonadota</taxon>
        <taxon>Acidithiobacillia</taxon>
        <taxon>Acidithiobacillales</taxon>
        <taxon>Acidithiobacillaceae</taxon>
        <taxon>Igneacidithiobacillus</taxon>
    </lineage>
</organism>
<dbReference type="Pfam" id="PF00294">
    <property type="entry name" value="PfkB"/>
    <property type="match status" value="1"/>
</dbReference>
<evidence type="ECO:0000256" key="8">
    <source>
        <dbReference type="RuleBase" id="RU369061"/>
    </source>
</evidence>
<comment type="function">
    <text evidence="8">Catalyzes the ATP-dependent phosphorylation of fructose-l-phosphate to fructose-l,6-bisphosphate.</text>
</comment>
<gene>
    <name evidence="10" type="primary">pfkB</name>
    <name evidence="10" type="ORF">HFQ13_03380</name>
</gene>
<evidence type="ECO:0000313" key="11">
    <source>
        <dbReference type="Proteomes" id="UP001197378"/>
    </source>
</evidence>
<dbReference type="Proteomes" id="UP001197378">
    <property type="component" value="Unassembled WGS sequence"/>
</dbReference>
<dbReference type="GO" id="GO:0005829">
    <property type="term" value="C:cytosol"/>
    <property type="evidence" value="ECO:0007669"/>
    <property type="project" value="TreeGrafter"/>
</dbReference>
<dbReference type="EMBL" id="JAAXYO010000039">
    <property type="protein sequence ID" value="MBU2787262.1"/>
    <property type="molecule type" value="Genomic_DNA"/>
</dbReference>
<evidence type="ECO:0000256" key="7">
    <source>
        <dbReference type="PIRNR" id="PIRNR000535"/>
    </source>
</evidence>
<protein>
    <recommendedName>
        <fullName evidence="7">Phosphofructokinase</fullName>
    </recommendedName>
</protein>
<dbReference type="GO" id="GO:0016052">
    <property type="term" value="P:carbohydrate catabolic process"/>
    <property type="evidence" value="ECO:0007669"/>
    <property type="project" value="UniProtKB-ARBA"/>
</dbReference>
<keyword evidence="2 7" id="KW-0808">Transferase</keyword>